<keyword evidence="3" id="KW-1185">Reference proteome</keyword>
<protein>
    <submittedName>
        <fullName evidence="2">PKD domain-containing protein</fullName>
    </submittedName>
</protein>
<accession>A0A545U9Q5</accession>
<proteinExistence type="predicted"/>
<evidence type="ECO:0000313" key="3">
    <source>
        <dbReference type="Proteomes" id="UP000319732"/>
    </source>
</evidence>
<dbReference type="AlphaFoldDB" id="A0A545U9Q5"/>
<sequence length="707" mass="75306">MMSKRILLQVSIFLLFGAMGVSAGAQMLIGGYELVSQERIDRNTFQLEYTAQATNTGSAVSDVSATLATTGQGVTIIDGSLTFGDIAAGVTVTSTDTFVLYVDRRFPLEESDLRWNVTAGRFEAIADCSPLSGPAPLQVRFRSRGEFTGGSIVRYQWDFNGDGIFETSDPVARDYTRIFNSAGRLEAALRVTNNFGDTATDTCTIDVTGNAPVATASVNPSNGSLPLVVQLSCSASDPDGSIVLYEWDFEGDGVFDYSSPTTGTTSNTYTTEGEFEAICRVTDNTGLTATARATTTVIRIGPPGTPQVTAQASPASGFAPLRVNFNGLAVDEGGSIELWEWDFEGDGVFDFSSATSPQTAFTYNQGGIFAAALRVTDNDGLTSIDNVEVIVNLTASLTVLDDTFDPSAGEATTVRTTLSATVPARVLLRDGQGNTAATLFSGERPAGTYDDSWDGTDDQGNPLPQGAYYAILEYDFAGNTVTVDLTDTTGGARYNPSRTRFPRSFTPFNDDLLDVTFTIPSNRGASEVEAFIGLFNVNTRIINLLNRDPLGVGPHTIAWDGFTPEGDFAVAPPGDRFLFGLFAYTLPDNAILLERAPEITALSVEPNFYGASTPDYNAASTAIATLTFDLDKTANIEVQVTNLDTGNLIRDYLVPAVAAGAARNLAWDGKANDGRFAEEGAYRLSVTAVDSTGSRSLKRAALVRVQH</sequence>
<dbReference type="OrthoDB" id="195316at2"/>
<dbReference type="SMART" id="SM00089">
    <property type="entry name" value="PKD"/>
    <property type="match status" value="3"/>
</dbReference>
<dbReference type="PROSITE" id="PS50093">
    <property type="entry name" value="PKD"/>
    <property type="match status" value="2"/>
</dbReference>
<dbReference type="CDD" id="cd00146">
    <property type="entry name" value="PKD"/>
    <property type="match status" value="2"/>
</dbReference>
<evidence type="ECO:0000259" key="1">
    <source>
        <dbReference type="PROSITE" id="PS50093"/>
    </source>
</evidence>
<dbReference type="SUPFAM" id="SSF49299">
    <property type="entry name" value="PKD domain"/>
    <property type="match status" value="3"/>
</dbReference>
<dbReference type="InterPro" id="IPR025965">
    <property type="entry name" value="FlgD/Vpr_Ig-like"/>
</dbReference>
<dbReference type="Pfam" id="PF00801">
    <property type="entry name" value="PKD"/>
    <property type="match status" value="1"/>
</dbReference>
<dbReference type="Gene3D" id="2.60.40.4070">
    <property type="match status" value="2"/>
</dbReference>
<name>A0A545U9Q5_9GAMM</name>
<dbReference type="EMBL" id="VHSG01000002">
    <property type="protein sequence ID" value="TQV86169.1"/>
    <property type="molecule type" value="Genomic_DNA"/>
</dbReference>
<dbReference type="Proteomes" id="UP000319732">
    <property type="component" value="Unassembled WGS sequence"/>
</dbReference>
<dbReference type="InterPro" id="IPR000601">
    <property type="entry name" value="PKD_dom"/>
</dbReference>
<gene>
    <name evidence="2" type="ORF">FKG94_01035</name>
</gene>
<reference evidence="2 3" key="1">
    <citation type="submission" date="2019-06" db="EMBL/GenBank/DDBJ databases">
        <title>Whole genome sequence for Cellvibrionaceae sp. R142.</title>
        <authorList>
            <person name="Wang G."/>
        </authorList>
    </citation>
    <scope>NUCLEOTIDE SEQUENCE [LARGE SCALE GENOMIC DNA]</scope>
    <source>
        <strain evidence="2 3">R142</strain>
    </source>
</reference>
<dbReference type="Pfam" id="PF13860">
    <property type="entry name" value="FlgD_ig"/>
    <property type="match status" value="2"/>
</dbReference>
<dbReference type="InterPro" id="IPR035986">
    <property type="entry name" value="PKD_dom_sf"/>
</dbReference>
<dbReference type="InterPro" id="IPR013783">
    <property type="entry name" value="Ig-like_fold"/>
</dbReference>
<dbReference type="Gene3D" id="2.60.40.10">
    <property type="entry name" value="Immunoglobulins"/>
    <property type="match status" value="3"/>
</dbReference>
<dbReference type="InterPro" id="IPR022409">
    <property type="entry name" value="PKD/Chitinase_dom"/>
</dbReference>
<evidence type="ECO:0000313" key="2">
    <source>
        <dbReference type="EMBL" id="TQV86169.1"/>
    </source>
</evidence>
<comment type="caution">
    <text evidence="2">The sequence shown here is derived from an EMBL/GenBank/DDBJ whole genome shotgun (WGS) entry which is preliminary data.</text>
</comment>
<feature type="domain" description="PKD" evidence="1">
    <location>
        <begin position="212"/>
        <end position="297"/>
    </location>
</feature>
<organism evidence="2 3">
    <name type="scientific">Exilibacterium tricleocarpae</name>
    <dbReference type="NCBI Taxonomy" id="2591008"/>
    <lineage>
        <taxon>Bacteria</taxon>
        <taxon>Pseudomonadati</taxon>
        <taxon>Pseudomonadota</taxon>
        <taxon>Gammaproteobacteria</taxon>
        <taxon>Cellvibrionales</taxon>
        <taxon>Cellvibrionaceae</taxon>
        <taxon>Exilibacterium</taxon>
    </lineage>
</organism>
<feature type="domain" description="PKD" evidence="1">
    <location>
        <begin position="306"/>
        <end position="396"/>
    </location>
</feature>
<dbReference type="Pfam" id="PF18911">
    <property type="entry name" value="PKD_4"/>
    <property type="match status" value="2"/>
</dbReference>